<dbReference type="Pfam" id="PF11203">
    <property type="entry name" value="EccE"/>
    <property type="match status" value="1"/>
</dbReference>
<evidence type="ECO:0000256" key="3">
    <source>
        <dbReference type="ARBA" id="ARBA00022475"/>
    </source>
</evidence>
<accession>A0A544VQV5</accession>
<evidence type="ECO:0000256" key="8">
    <source>
        <dbReference type="SAM" id="Phobius"/>
    </source>
</evidence>
<sequence>MTTTGRRTGPARLSPARTHPRERRTVPLPDLLLVQAIICVGLAAAVALDEPGWWGAACGFGIGLLLVVPLARRSVTRWALARLDFWRGRRRRHATAHWAPFDHEQPDGTTIGLSWDGKTFTSLIRIGDAPPALHVLTPGGPVSGETVPMGVLADCLRTFDVALQSIDVISQGRRSTGYGHVAAVYDAVVGPLPAVAHRSVWVAVRLDPARCPDAVLARGGGWDGALRTAAVATRRVANRLRDAGLPANTTIAADMVHAVTELTGGVSLDALDETWTTCRSGRTQLHSYGIDPAYCTTEGLPSLWTLPSSSTTVTLSLRREEQRNEVELRGIVRLDSSGRGRTRHAGVHRLSGRQFDALLCALPLPAPRRPVGQWCSARGDGEAPPLAGLELPVSGCGQVVGADERGRAIALPLFGPRVARVELHGTLHLAQQVVLRSLALGARVRVHTRRTGAWREMVEAVGDVNQFQVLGPDRGAVDAAARQDFSVEMFDEEPEQPVRVGTTAVVVSPTHSPPTRAADVRVQLLDQDRDEVLVTTRSGSATVTMVASDEEMRYIGASFDVVDRDWPTRQEQR</sequence>
<feature type="region of interest" description="Disordered" evidence="7">
    <location>
        <begin position="1"/>
        <end position="21"/>
    </location>
</feature>
<keyword evidence="5 8" id="KW-1133">Transmembrane helix</keyword>
<feature type="transmembrane region" description="Helical" evidence="8">
    <location>
        <begin position="31"/>
        <end position="48"/>
    </location>
</feature>
<evidence type="ECO:0000256" key="6">
    <source>
        <dbReference type="ARBA" id="ARBA00023136"/>
    </source>
</evidence>
<evidence type="ECO:0000256" key="1">
    <source>
        <dbReference type="ARBA" id="ARBA00004236"/>
    </source>
</evidence>
<comment type="caution">
    <text evidence="10">The sequence shown here is derived from an EMBL/GenBank/DDBJ whole genome shotgun (WGS) entry which is preliminary data.</text>
</comment>
<evidence type="ECO:0000259" key="9">
    <source>
        <dbReference type="Pfam" id="PF11203"/>
    </source>
</evidence>
<reference evidence="10 11" key="1">
    <citation type="submission" date="2018-10" db="EMBL/GenBank/DDBJ databases">
        <title>Draft genome of Mycobacterium hodleri strain B.</title>
        <authorList>
            <person name="Amande T.J."/>
            <person name="Mcgenity T.J."/>
        </authorList>
    </citation>
    <scope>NUCLEOTIDE SEQUENCE [LARGE SCALE GENOMIC DNA]</scope>
    <source>
        <strain evidence="10 11">B</strain>
    </source>
</reference>
<feature type="domain" description="Type VII secretion system protein EccE" evidence="9">
    <location>
        <begin position="194"/>
        <end position="289"/>
    </location>
</feature>
<dbReference type="AlphaFoldDB" id="A0A544VQV5"/>
<evidence type="ECO:0000256" key="7">
    <source>
        <dbReference type="SAM" id="MobiDB-lite"/>
    </source>
</evidence>
<dbReference type="InterPro" id="IPR050051">
    <property type="entry name" value="EccE_dom"/>
</dbReference>
<keyword evidence="4 8" id="KW-0812">Transmembrane</keyword>
<protein>
    <submittedName>
        <fullName evidence="10">Type VII secretion protein EccE</fullName>
    </submittedName>
</protein>
<evidence type="ECO:0000256" key="2">
    <source>
        <dbReference type="ARBA" id="ARBA00007759"/>
    </source>
</evidence>
<organism evidence="10 11">
    <name type="scientific">Mycolicibacterium hodleri</name>
    <dbReference type="NCBI Taxonomy" id="49897"/>
    <lineage>
        <taxon>Bacteria</taxon>
        <taxon>Bacillati</taxon>
        <taxon>Actinomycetota</taxon>
        <taxon>Actinomycetes</taxon>
        <taxon>Mycobacteriales</taxon>
        <taxon>Mycobacteriaceae</taxon>
        <taxon>Mycolicibacterium</taxon>
    </lineage>
</organism>
<gene>
    <name evidence="10" type="primary">eccE</name>
    <name evidence="10" type="ORF">D8S82_32460</name>
</gene>
<keyword evidence="6 8" id="KW-0472">Membrane</keyword>
<evidence type="ECO:0000313" key="10">
    <source>
        <dbReference type="EMBL" id="TQR82374.1"/>
    </source>
</evidence>
<keyword evidence="3" id="KW-1003">Cell membrane</keyword>
<evidence type="ECO:0000313" key="11">
    <source>
        <dbReference type="Proteomes" id="UP000315759"/>
    </source>
</evidence>
<dbReference type="GO" id="GO:0005886">
    <property type="term" value="C:plasma membrane"/>
    <property type="evidence" value="ECO:0007669"/>
    <property type="project" value="UniProtKB-SubCell"/>
</dbReference>
<comment type="similarity">
    <text evidence="2">Belongs to the EccE family.</text>
</comment>
<dbReference type="NCBIfam" id="TIGR03923">
    <property type="entry name" value="T7SS_EccE"/>
    <property type="match status" value="1"/>
</dbReference>
<evidence type="ECO:0000256" key="5">
    <source>
        <dbReference type="ARBA" id="ARBA00022989"/>
    </source>
</evidence>
<dbReference type="InterPro" id="IPR021368">
    <property type="entry name" value="T7SS_EccE"/>
</dbReference>
<comment type="subcellular location">
    <subcellularLocation>
        <location evidence="1">Cell membrane</location>
    </subcellularLocation>
</comment>
<keyword evidence="11" id="KW-1185">Reference proteome</keyword>
<proteinExistence type="inferred from homology"/>
<dbReference type="Proteomes" id="UP000315759">
    <property type="component" value="Unassembled WGS sequence"/>
</dbReference>
<feature type="transmembrane region" description="Helical" evidence="8">
    <location>
        <begin position="54"/>
        <end position="72"/>
    </location>
</feature>
<dbReference type="EMBL" id="VIFX01000078">
    <property type="protein sequence ID" value="TQR82374.1"/>
    <property type="molecule type" value="Genomic_DNA"/>
</dbReference>
<evidence type="ECO:0000256" key="4">
    <source>
        <dbReference type="ARBA" id="ARBA00022692"/>
    </source>
</evidence>
<name>A0A544VQV5_9MYCO</name>